<dbReference type="Proteomes" id="UP001305647">
    <property type="component" value="Unassembled WGS sequence"/>
</dbReference>
<reference evidence="2" key="2">
    <citation type="submission" date="2023-05" db="EMBL/GenBank/DDBJ databases">
        <authorList>
            <consortium name="Lawrence Berkeley National Laboratory"/>
            <person name="Steindorff A."/>
            <person name="Hensen N."/>
            <person name="Bonometti L."/>
            <person name="Westerberg I."/>
            <person name="Brannstrom I.O."/>
            <person name="Guillou S."/>
            <person name="Cros-Aarteil S."/>
            <person name="Calhoun S."/>
            <person name="Haridas S."/>
            <person name="Kuo A."/>
            <person name="Mondo S."/>
            <person name="Pangilinan J."/>
            <person name="Riley R."/>
            <person name="Labutti K."/>
            <person name="Andreopoulos B."/>
            <person name="Lipzen A."/>
            <person name="Chen C."/>
            <person name="Yanf M."/>
            <person name="Daum C."/>
            <person name="Ng V."/>
            <person name="Clum A."/>
            <person name="Ohm R."/>
            <person name="Martin F."/>
            <person name="Silar P."/>
            <person name="Natvig D."/>
            <person name="Lalanne C."/>
            <person name="Gautier V."/>
            <person name="Ament-Velasquez S.L."/>
            <person name="Kruys A."/>
            <person name="Hutchinson M.I."/>
            <person name="Powell A.J."/>
            <person name="Barry K."/>
            <person name="Miller A.N."/>
            <person name="Grigoriev I.V."/>
            <person name="Debuchy R."/>
            <person name="Gladieux P."/>
            <person name="Thoren M.H."/>
            <person name="Johannesson H."/>
        </authorList>
    </citation>
    <scope>NUCLEOTIDE SEQUENCE</scope>
    <source>
        <strain evidence="2">CBS 757.83</strain>
    </source>
</reference>
<reference evidence="2" key="1">
    <citation type="journal article" date="2023" name="Mol. Phylogenet. Evol.">
        <title>Genome-scale phylogeny and comparative genomics of the fungal order Sordariales.</title>
        <authorList>
            <person name="Hensen N."/>
            <person name="Bonometti L."/>
            <person name="Westerberg I."/>
            <person name="Brannstrom I.O."/>
            <person name="Guillou S."/>
            <person name="Cros-Aarteil S."/>
            <person name="Calhoun S."/>
            <person name="Haridas S."/>
            <person name="Kuo A."/>
            <person name="Mondo S."/>
            <person name="Pangilinan J."/>
            <person name="Riley R."/>
            <person name="LaButti K."/>
            <person name="Andreopoulos B."/>
            <person name="Lipzen A."/>
            <person name="Chen C."/>
            <person name="Yan M."/>
            <person name="Daum C."/>
            <person name="Ng V."/>
            <person name="Clum A."/>
            <person name="Steindorff A."/>
            <person name="Ohm R.A."/>
            <person name="Martin F."/>
            <person name="Silar P."/>
            <person name="Natvig D.O."/>
            <person name="Lalanne C."/>
            <person name="Gautier V."/>
            <person name="Ament-Velasquez S.L."/>
            <person name="Kruys A."/>
            <person name="Hutchinson M.I."/>
            <person name="Powell A.J."/>
            <person name="Barry K."/>
            <person name="Miller A.N."/>
            <person name="Grigoriev I.V."/>
            <person name="Debuchy R."/>
            <person name="Gladieux P."/>
            <person name="Hiltunen Thoren M."/>
            <person name="Johannesson H."/>
        </authorList>
    </citation>
    <scope>NUCLEOTIDE SEQUENCE</scope>
    <source>
        <strain evidence="2">CBS 757.83</strain>
    </source>
</reference>
<protein>
    <submittedName>
        <fullName evidence="2">Uncharacterized protein</fullName>
    </submittedName>
</protein>
<keyword evidence="3" id="KW-1185">Reference proteome</keyword>
<gene>
    <name evidence="2" type="ORF">N658DRAFT_498392</name>
</gene>
<proteinExistence type="predicted"/>
<sequence>MVGSLQELATKNSSETPTARDSGITFHARKAFINQPFEGQAPFSNPSLTNWSGQRPESALLTSETMPHLSISQTKRLQEWHQTNPAPSSPRATLEPCNERLSGNRTCVERILGLDNAIKAVYVGIREPDIFIQQTMASSDRRTLGSRWCCWMTTRNSERSSWRQPLPVMRSRVDAQKLGSIGWWQFSREISGLQEMFDGNCHFRKR</sequence>
<dbReference type="AlphaFoldDB" id="A0AAN6T077"/>
<comment type="caution">
    <text evidence="2">The sequence shown here is derived from an EMBL/GenBank/DDBJ whole genome shotgun (WGS) entry which is preliminary data.</text>
</comment>
<feature type="region of interest" description="Disordered" evidence="1">
    <location>
        <begin position="1"/>
        <end position="22"/>
    </location>
</feature>
<accession>A0AAN6T077</accession>
<dbReference type="Pfam" id="PF18785">
    <property type="entry name" value="Inv-AAD"/>
    <property type="match status" value="1"/>
</dbReference>
<dbReference type="EMBL" id="MU863649">
    <property type="protein sequence ID" value="KAK4099461.1"/>
    <property type="molecule type" value="Genomic_DNA"/>
</dbReference>
<feature type="compositionally biased region" description="Polar residues" evidence="1">
    <location>
        <begin position="7"/>
        <end position="19"/>
    </location>
</feature>
<organism evidence="2 3">
    <name type="scientific">Parathielavia hyrcaniae</name>
    <dbReference type="NCBI Taxonomy" id="113614"/>
    <lineage>
        <taxon>Eukaryota</taxon>
        <taxon>Fungi</taxon>
        <taxon>Dikarya</taxon>
        <taxon>Ascomycota</taxon>
        <taxon>Pezizomycotina</taxon>
        <taxon>Sordariomycetes</taxon>
        <taxon>Sordariomycetidae</taxon>
        <taxon>Sordariales</taxon>
        <taxon>Chaetomiaceae</taxon>
        <taxon>Parathielavia</taxon>
    </lineage>
</organism>
<evidence type="ECO:0000256" key="1">
    <source>
        <dbReference type="SAM" id="MobiDB-lite"/>
    </source>
</evidence>
<evidence type="ECO:0000313" key="3">
    <source>
        <dbReference type="Proteomes" id="UP001305647"/>
    </source>
</evidence>
<name>A0AAN6T077_9PEZI</name>
<evidence type="ECO:0000313" key="2">
    <source>
        <dbReference type="EMBL" id="KAK4099461.1"/>
    </source>
</evidence>